<keyword evidence="3" id="KW-1000">Mitochondrion outer membrane</keyword>
<gene>
    <name evidence="8" type="primary">MTFR1L</name>
</gene>
<dbReference type="Ensembl" id="ENSFCTT00005091912.1">
    <property type="protein sequence ID" value="ENSFCTP00005061152.1"/>
    <property type="gene ID" value="ENSFCTG00005033369.1"/>
</dbReference>
<protein>
    <recommendedName>
        <fullName evidence="7">Mitochondrial fission regulator</fullName>
    </recommendedName>
</protein>
<keyword evidence="5" id="KW-0472">Membrane</keyword>
<sequence>MSAMEANVTIPIWQNKPHGAARSVVRRIGTNLPLKPCPRASFQTLPNISDLCLRDVPPVPTLADIAWIAADEEETYARVSDITEETEVEVPELPSVPLLCSASPECCKPEHKATCSSSEEDDCVSLSKASSFADMMGILKDFHRMKQSQDLSRSLLKEEDPAVLISEVLRRKFALKEEDISRKGN</sequence>
<dbReference type="Proteomes" id="UP000823872">
    <property type="component" value="Chromosome C1"/>
</dbReference>
<evidence type="ECO:0000256" key="5">
    <source>
        <dbReference type="ARBA" id="ARBA00023136"/>
    </source>
</evidence>
<reference evidence="8" key="3">
    <citation type="submission" date="2025-09" db="UniProtKB">
        <authorList>
            <consortium name="Ensembl"/>
        </authorList>
    </citation>
    <scope>IDENTIFICATION</scope>
    <source>
        <strain evidence="8">breed Abyssinian</strain>
    </source>
</reference>
<comment type="subcellular location">
    <subcellularLocation>
        <location evidence="1">Mitochondrion outer membrane</location>
        <topology evidence="1">Peripheral membrane protein</topology>
        <orientation evidence="1">Cytoplasmic side</orientation>
    </subcellularLocation>
</comment>
<dbReference type="PANTHER" id="PTHR14215:SF3">
    <property type="entry name" value="MITOCHONDRIAL FISSION REGULATOR 1-LIKE"/>
    <property type="match status" value="1"/>
</dbReference>
<comment type="function">
    <text evidence="7">Plays a role in mitochondrial aerobic respiration. Regulates mitochondrial organization and fission.</text>
</comment>
<proteinExistence type="inferred from homology"/>
<keyword evidence="9" id="KW-1185">Reference proteome</keyword>
<dbReference type="InterPro" id="IPR007972">
    <property type="entry name" value="Mtfr1"/>
</dbReference>
<evidence type="ECO:0000256" key="2">
    <source>
        <dbReference type="ARBA" id="ARBA00005807"/>
    </source>
</evidence>
<keyword evidence="4 7" id="KW-0496">Mitochondrion</keyword>
<evidence type="ECO:0000313" key="9">
    <source>
        <dbReference type="Proteomes" id="UP000823872"/>
    </source>
</evidence>
<comment type="function">
    <text evidence="6">Mitochondrial protein required for adaptation of miochondrial dynamics to metabolic changes. Regulates mitochondrial morphology at steady state and mediates AMPK-dependent stress-induced mitochondrial fragmentation via the control of OPA1 levels.</text>
</comment>
<dbReference type="Pfam" id="PF05308">
    <property type="entry name" value="Mito_fiss_reg"/>
    <property type="match status" value="2"/>
</dbReference>
<reference evidence="8" key="2">
    <citation type="submission" date="2025-08" db="UniProtKB">
        <authorList>
            <consortium name="Ensembl"/>
        </authorList>
    </citation>
    <scope>IDENTIFICATION</scope>
    <source>
        <strain evidence="8">breed Abyssinian</strain>
    </source>
</reference>
<dbReference type="GeneTree" id="ENSGT00950000183215"/>
<organism evidence="8 9">
    <name type="scientific">Felis catus</name>
    <name type="common">Cat</name>
    <name type="synonym">Felis silvestris catus</name>
    <dbReference type="NCBI Taxonomy" id="9685"/>
    <lineage>
        <taxon>Eukaryota</taxon>
        <taxon>Metazoa</taxon>
        <taxon>Chordata</taxon>
        <taxon>Craniata</taxon>
        <taxon>Vertebrata</taxon>
        <taxon>Euteleostomi</taxon>
        <taxon>Mammalia</taxon>
        <taxon>Eutheria</taxon>
        <taxon>Laurasiatheria</taxon>
        <taxon>Carnivora</taxon>
        <taxon>Feliformia</taxon>
        <taxon>Felidae</taxon>
        <taxon>Felinae</taxon>
        <taxon>Felis</taxon>
    </lineage>
</organism>
<evidence type="ECO:0000256" key="7">
    <source>
        <dbReference type="RuleBase" id="RU369053"/>
    </source>
</evidence>
<dbReference type="PANTHER" id="PTHR14215">
    <property type="entry name" value="PROTEIN OF UNKNOWN FUNCTION DUF729"/>
    <property type="match status" value="1"/>
</dbReference>
<evidence type="ECO:0000256" key="6">
    <source>
        <dbReference type="ARBA" id="ARBA00044937"/>
    </source>
</evidence>
<evidence type="ECO:0000313" key="8">
    <source>
        <dbReference type="Ensembl" id="ENSFCTP00005061152.1"/>
    </source>
</evidence>
<evidence type="ECO:0000256" key="3">
    <source>
        <dbReference type="ARBA" id="ARBA00022787"/>
    </source>
</evidence>
<evidence type="ECO:0000256" key="1">
    <source>
        <dbReference type="ARBA" id="ARBA00004570"/>
    </source>
</evidence>
<accession>A0ABI8APG3</accession>
<comment type="similarity">
    <text evidence="2 7">Belongs to the MTFR1 family.</text>
</comment>
<reference evidence="8 9" key="1">
    <citation type="submission" date="2021-02" db="EMBL/GenBank/DDBJ databases">
        <title>Safari Cat Assemblies.</title>
        <authorList>
            <person name="Bredemeyer K.R."/>
            <person name="Murphy W.J."/>
        </authorList>
    </citation>
    <scope>NUCLEOTIDE SEQUENCE [LARGE SCALE GENOMIC DNA]</scope>
</reference>
<evidence type="ECO:0000256" key="4">
    <source>
        <dbReference type="ARBA" id="ARBA00023128"/>
    </source>
</evidence>
<name>A0ABI8APG3_FELCA</name>